<dbReference type="AlphaFoldDB" id="A0A396C9R2"/>
<evidence type="ECO:0000313" key="1">
    <source>
        <dbReference type="EMBL" id="RHH14376.1"/>
    </source>
</evidence>
<evidence type="ECO:0008006" key="3">
    <source>
        <dbReference type="Google" id="ProtNLM"/>
    </source>
</evidence>
<proteinExistence type="predicted"/>
<gene>
    <name evidence="1" type="ORF">DW228_06135</name>
</gene>
<accession>A0A396C9R2</accession>
<dbReference type="EMBL" id="QRJE01000008">
    <property type="protein sequence ID" value="RHH14376.1"/>
    <property type="molecule type" value="Genomic_DNA"/>
</dbReference>
<name>A0A396C9R2_BACFG</name>
<evidence type="ECO:0000313" key="2">
    <source>
        <dbReference type="Proteomes" id="UP000266644"/>
    </source>
</evidence>
<sequence length="317" mass="37471">MGESIVIAGVPVKLAHIERNELKGLNLDMVLSFRFYKTVFNQYELCIAEAVDPVRNYTPRQYSHIASLVERILKIPVAFRLQSAPSYIRSRLIEQGVYFILSDQYVFLPSLLINERIKQKGNIERPLSPIAQYTLLYYLLHKEIAEFTIQEIQPKTPYNYLGISRAIIELEEKQLFHVQKEWKTKLISSPFSRKELWKNAMQFLSSPVKRTVYTDKIWKAPFYKGGITALSHYSFLNPDDQQTAVIWEKDFKPENNPYYNWDDAESMYKIEIWKYSPQIGTWQNEYVDKLSLYLSMQDDNDPRVEKELETIIDKIWQ</sequence>
<protein>
    <recommendedName>
        <fullName evidence="3">MarR family transcriptional regulator</fullName>
    </recommendedName>
</protein>
<organism evidence="1 2">
    <name type="scientific">Bacteroides fragilis</name>
    <dbReference type="NCBI Taxonomy" id="817"/>
    <lineage>
        <taxon>Bacteria</taxon>
        <taxon>Pseudomonadati</taxon>
        <taxon>Bacteroidota</taxon>
        <taxon>Bacteroidia</taxon>
        <taxon>Bacteroidales</taxon>
        <taxon>Bacteroidaceae</taxon>
        <taxon>Bacteroides</taxon>
    </lineage>
</organism>
<dbReference type="Proteomes" id="UP000266644">
    <property type="component" value="Unassembled WGS sequence"/>
</dbReference>
<dbReference type="RefSeq" id="WP_122330024.1">
    <property type="nucleotide sequence ID" value="NZ_JAQDYY010000001.1"/>
</dbReference>
<comment type="caution">
    <text evidence="1">The sequence shown here is derived from an EMBL/GenBank/DDBJ whole genome shotgun (WGS) entry which is preliminary data.</text>
</comment>
<reference evidence="1 2" key="1">
    <citation type="submission" date="2018-08" db="EMBL/GenBank/DDBJ databases">
        <title>A genome reference for cultivated species of the human gut microbiota.</title>
        <authorList>
            <person name="Zou Y."/>
            <person name="Xue W."/>
            <person name="Luo G."/>
        </authorList>
    </citation>
    <scope>NUCLEOTIDE SEQUENCE [LARGE SCALE GENOMIC DNA]</scope>
    <source>
        <strain evidence="1 2">AM18-6</strain>
    </source>
</reference>